<dbReference type="Proteomes" id="UP000007460">
    <property type="component" value="Chromosome"/>
</dbReference>
<proteinExistence type="predicted"/>
<dbReference type="RefSeq" id="WP_013045292.1">
    <property type="nucleotide sequence ID" value="NC_014010.1"/>
</dbReference>
<dbReference type="HOGENOM" id="CLU_038686_2_0_5"/>
<sequence>MSETTFEDKNANAEPLEENSAGADQLSLFVNLDGFEGPIDLLLSLSREQKVDLTRISILPLAEQYLEFINNARTLDLEIAADYLVMAAWLAYLKSRLLLPEPEPEQHEEIVDMADALKYQLMRLESMQQASKRLISLPRLGHQRFVRGQSESFSTTTEAIWTASLYDLLACYGDIRSQGESETLTIAATYLYSVQEAAKRLRNLIGRSPEWTVLQQFLPPGLEKPMDRRSATASHFVASLELARDGLIRLRQDSNYAPLYLKSKDVS</sequence>
<dbReference type="AlphaFoldDB" id="D5BQU8"/>
<dbReference type="eggNOG" id="COG1354">
    <property type="taxonomic scope" value="Bacteria"/>
</dbReference>
<dbReference type="EMBL" id="CP001751">
    <property type="protein sequence ID" value="ADE38662.1"/>
    <property type="molecule type" value="Genomic_DNA"/>
</dbReference>
<dbReference type="STRING" id="488538.SAR116_0419"/>
<accession>D5BQU8</accession>
<dbReference type="OrthoDB" id="9793741at2"/>
<keyword evidence="2" id="KW-0560">Oxidoreductase</keyword>
<dbReference type="KEGG" id="apb:SAR116_0419"/>
<dbReference type="Pfam" id="PF02616">
    <property type="entry name" value="SMC_ScpA"/>
    <property type="match status" value="1"/>
</dbReference>
<evidence type="ECO:0000256" key="1">
    <source>
        <dbReference type="ARBA" id="ARBA00044777"/>
    </source>
</evidence>
<organism evidence="2 3">
    <name type="scientific">Puniceispirillum marinum (strain IMCC1322)</name>
    <dbReference type="NCBI Taxonomy" id="488538"/>
    <lineage>
        <taxon>Bacteria</taxon>
        <taxon>Pseudomonadati</taxon>
        <taxon>Pseudomonadota</taxon>
        <taxon>Alphaproteobacteria</taxon>
        <taxon>Candidatus Puniceispirillales</taxon>
        <taxon>Candidatus Puniceispirillaceae</taxon>
        <taxon>Candidatus Puniceispirillum</taxon>
    </lineage>
</organism>
<evidence type="ECO:0000313" key="2">
    <source>
        <dbReference type="EMBL" id="ADE38662.1"/>
    </source>
</evidence>
<keyword evidence="3" id="KW-1185">Reference proteome</keyword>
<name>D5BQU8_PUNMI</name>
<dbReference type="InterPro" id="IPR003768">
    <property type="entry name" value="ScpA"/>
</dbReference>
<dbReference type="PANTHER" id="PTHR33969">
    <property type="entry name" value="SEGREGATION AND CONDENSATION PROTEIN A"/>
    <property type="match status" value="1"/>
</dbReference>
<protein>
    <recommendedName>
        <fullName evidence="1">Segregation and condensation protein A</fullName>
    </recommendedName>
</protein>
<reference evidence="2 3" key="1">
    <citation type="journal article" date="2010" name="J. Bacteriol.">
        <title>Complete genome sequence of "Candidatus Puniceispirillum marinum" IMCC1322, a representative of the SAR116 clade in the Alphaproteobacteria.</title>
        <authorList>
            <person name="Oh H.M."/>
            <person name="Kwon K.K."/>
            <person name="Kang I."/>
            <person name="Kang S.G."/>
            <person name="Lee J.H."/>
            <person name="Kim S.J."/>
            <person name="Cho J.C."/>
        </authorList>
    </citation>
    <scope>NUCLEOTIDE SEQUENCE [LARGE SCALE GENOMIC DNA]</scope>
    <source>
        <strain evidence="2 3">IMCC1322</strain>
    </source>
</reference>
<dbReference type="GO" id="GO:0016491">
    <property type="term" value="F:oxidoreductase activity"/>
    <property type="evidence" value="ECO:0007669"/>
    <property type="project" value="UniProtKB-KW"/>
</dbReference>
<evidence type="ECO:0000313" key="3">
    <source>
        <dbReference type="Proteomes" id="UP000007460"/>
    </source>
</evidence>
<dbReference type="PANTHER" id="PTHR33969:SF2">
    <property type="entry name" value="SEGREGATION AND CONDENSATION PROTEIN A"/>
    <property type="match status" value="1"/>
</dbReference>
<gene>
    <name evidence="2" type="ordered locus">SAR116_0419</name>
</gene>
<dbReference type="Gene3D" id="6.10.250.2410">
    <property type="match status" value="1"/>
</dbReference>